<dbReference type="EMBL" id="KZ987823">
    <property type="protein sequence ID" value="RKP14529.1"/>
    <property type="molecule type" value="Genomic_DNA"/>
</dbReference>
<keyword evidence="4 5" id="KW-0539">Nucleus</keyword>
<feature type="compositionally biased region" description="Basic and acidic residues" evidence="7">
    <location>
        <begin position="122"/>
        <end position="132"/>
    </location>
</feature>
<dbReference type="Gene3D" id="1.10.10.60">
    <property type="entry name" value="Homeodomain-like"/>
    <property type="match status" value="1"/>
</dbReference>
<dbReference type="GO" id="GO:0000981">
    <property type="term" value="F:DNA-binding transcription factor activity, RNA polymerase II-specific"/>
    <property type="evidence" value="ECO:0007669"/>
    <property type="project" value="TreeGrafter"/>
</dbReference>
<evidence type="ECO:0000256" key="2">
    <source>
        <dbReference type="ARBA" id="ARBA00023125"/>
    </source>
</evidence>
<dbReference type="Proteomes" id="UP000267251">
    <property type="component" value="Unassembled WGS sequence"/>
</dbReference>
<feature type="compositionally biased region" description="Basic and acidic residues" evidence="7">
    <location>
        <begin position="542"/>
        <end position="555"/>
    </location>
</feature>
<comment type="subcellular location">
    <subcellularLocation>
        <location evidence="1 5 6">Nucleus</location>
    </subcellularLocation>
</comment>
<keyword evidence="10" id="KW-1185">Reference proteome</keyword>
<gene>
    <name evidence="9" type="ORF">BJ684DRAFT_19077</name>
</gene>
<feature type="compositionally biased region" description="Polar residues" evidence="7">
    <location>
        <begin position="352"/>
        <end position="368"/>
    </location>
</feature>
<feature type="compositionally biased region" description="Polar residues" evidence="7">
    <location>
        <begin position="184"/>
        <end position="193"/>
    </location>
</feature>
<dbReference type="PANTHER" id="PTHR24208">
    <property type="entry name" value="LIM/HOMEOBOX PROTEIN LHX"/>
    <property type="match status" value="1"/>
</dbReference>
<dbReference type="GO" id="GO:0005634">
    <property type="term" value="C:nucleus"/>
    <property type="evidence" value="ECO:0007669"/>
    <property type="project" value="UniProtKB-SubCell"/>
</dbReference>
<feature type="compositionally biased region" description="Polar residues" evidence="7">
    <location>
        <begin position="414"/>
        <end position="423"/>
    </location>
</feature>
<feature type="compositionally biased region" description="Low complexity" evidence="7">
    <location>
        <begin position="430"/>
        <end position="445"/>
    </location>
</feature>
<feature type="compositionally biased region" description="Low complexity" evidence="7">
    <location>
        <begin position="204"/>
        <end position="234"/>
    </location>
</feature>
<evidence type="ECO:0000256" key="7">
    <source>
        <dbReference type="SAM" id="MobiDB-lite"/>
    </source>
</evidence>
<evidence type="ECO:0000259" key="8">
    <source>
        <dbReference type="PROSITE" id="PS50071"/>
    </source>
</evidence>
<keyword evidence="2 5" id="KW-0238">DNA-binding</keyword>
<feature type="compositionally biased region" description="Polar residues" evidence="7">
    <location>
        <begin position="587"/>
        <end position="597"/>
    </location>
</feature>
<protein>
    <recommendedName>
        <fullName evidence="8">Homeobox domain-containing protein</fullName>
    </recommendedName>
</protein>
<dbReference type="PROSITE" id="PS50071">
    <property type="entry name" value="HOMEOBOX_2"/>
    <property type="match status" value="1"/>
</dbReference>
<dbReference type="AlphaFoldDB" id="A0A4V1IYH0"/>
<feature type="domain" description="Homeobox" evidence="8">
    <location>
        <begin position="51"/>
        <end position="112"/>
    </location>
</feature>
<reference evidence="10" key="1">
    <citation type="journal article" date="2018" name="Nat. Microbiol.">
        <title>Leveraging single-cell genomics to expand the fungal tree of life.</title>
        <authorList>
            <person name="Ahrendt S.R."/>
            <person name="Quandt C.A."/>
            <person name="Ciobanu D."/>
            <person name="Clum A."/>
            <person name="Salamov A."/>
            <person name="Andreopoulos B."/>
            <person name="Cheng J.F."/>
            <person name="Woyke T."/>
            <person name="Pelin A."/>
            <person name="Henrissat B."/>
            <person name="Reynolds N.K."/>
            <person name="Benny G.L."/>
            <person name="Smith M.E."/>
            <person name="James T.Y."/>
            <person name="Grigoriev I.V."/>
        </authorList>
    </citation>
    <scope>NUCLEOTIDE SEQUENCE [LARGE SCALE GENOMIC DNA]</scope>
</reference>
<dbReference type="GO" id="GO:0000977">
    <property type="term" value="F:RNA polymerase II transcription regulatory region sequence-specific DNA binding"/>
    <property type="evidence" value="ECO:0007669"/>
    <property type="project" value="TreeGrafter"/>
</dbReference>
<feature type="region of interest" description="Disordered" evidence="7">
    <location>
        <begin position="116"/>
        <end position="473"/>
    </location>
</feature>
<evidence type="ECO:0000256" key="6">
    <source>
        <dbReference type="RuleBase" id="RU000682"/>
    </source>
</evidence>
<feature type="DNA-binding region" description="Homeobox" evidence="5">
    <location>
        <begin position="53"/>
        <end position="113"/>
    </location>
</feature>
<feature type="region of interest" description="Disordered" evidence="7">
    <location>
        <begin position="516"/>
        <end position="617"/>
    </location>
</feature>
<evidence type="ECO:0000256" key="3">
    <source>
        <dbReference type="ARBA" id="ARBA00023155"/>
    </source>
</evidence>
<name>A0A4V1IYH0_9FUNG</name>
<dbReference type="InterPro" id="IPR050453">
    <property type="entry name" value="LIM_Homeobox_TF"/>
</dbReference>
<feature type="compositionally biased region" description="Basic and acidic residues" evidence="7">
    <location>
        <begin position="272"/>
        <end position="286"/>
    </location>
</feature>
<evidence type="ECO:0000256" key="4">
    <source>
        <dbReference type="ARBA" id="ARBA00023242"/>
    </source>
</evidence>
<feature type="compositionally biased region" description="Low complexity" evidence="7">
    <location>
        <begin position="313"/>
        <end position="339"/>
    </location>
</feature>
<feature type="compositionally biased region" description="Polar residues" evidence="7">
    <location>
        <begin position="9"/>
        <end position="24"/>
    </location>
</feature>
<dbReference type="SUPFAM" id="SSF46689">
    <property type="entry name" value="Homeodomain-like"/>
    <property type="match status" value="1"/>
</dbReference>
<feature type="compositionally biased region" description="Basic and acidic residues" evidence="7">
    <location>
        <begin position="151"/>
        <end position="178"/>
    </location>
</feature>
<proteinExistence type="predicted"/>
<dbReference type="Pfam" id="PF00046">
    <property type="entry name" value="Homeodomain"/>
    <property type="match status" value="1"/>
</dbReference>
<dbReference type="InterPro" id="IPR001356">
    <property type="entry name" value="HD"/>
</dbReference>
<feature type="compositionally biased region" description="Basic residues" evidence="7">
    <location>
        <begin position="453"/>
        <end position="466"/>
    </location>
</feature>
<evidence type="ECO:0000313" key="9">
    <source>
        <dbReference type="EMBL" id="RKP14529.1"/>
    </source>
</evidence>
<feature type="compositionally biased region" description="Polar residues" evidence="7">
    <location>
        <begin position="134"/>
        <end position="148"/>
    </location>
</feature>
<sequence length="617" mass="66472">MTIPPKPNPVSSNPLILPVHSSSPQAPPSFHPGTIKPPPGVPFHLRPPAPRPRRSKRRKYTTEQLSILSTAFSQDSSTPSLAHRTLLAHECGISERDVQVWYQNRRARELKCISMRKKAARRKEATREKETTSELETASGTETMNGTEPLNPHEFDQCKEKGGKERIGERHGEKEDARKHHGPIQTSPPKQTNSGRGSGKDSGIDGSSTDSSATSGSRTSNPSTTPSPLSDTSSFMGEKSSTVGGHEGSSQWLDSATVPTTTVVFESPTGMAEKESGYMGDHEDAPKGSSPLSEDMTTESSGNDEGDSRGTNSSMGTSTPSSSSASSSTSTSSSSRASSQMIGEKNRHAPTGRSSRMKSSSLFHGSSHNGREGPSGPSQARDATLPSISTDSIGVSSLPDEGSHPKVTSGPERMSSSFSNPSNGDMAFGSSQEPSSSTTSQLLRGPEGESKKKERRRRRETRRKGKGTSSQAQHHYHHYVHHHHHHYHLHPHATIPLIPGSGSSWKWVSQDGVQLAPDMNSPHPPPTSMAAMSSGDGTSPTDLDRSHPRPQEEAHTPGSPKSPNRTLLWVMRGQEAREDEVEEVGSSAEQEGTSTPDSMAKETDDKEEERDDSSSRW</sequence>
<organism evidence="9 10">
    <name type="scientific">Piptocephalis cylindrospora</name>
    <dbReference type="NCBI Taxonomy" id="1907219"/>
    <lineage>
        <taxon>Eukaryota</taxon>
        <taxon>Fungi</taxon>
        <taxon>Fungi incertae sedis</taxon>
        <taxon>Zoopagomycota</taxon>
        <taxon>Zoopagomycotina</taxon>
        <taxon>Zoopagomycetes</taxon>
        <taxon>Zoopagales</taxon>
        <taxon>Piptocephalidaceae</taxon>
        <taxon>Piptocephalis</taxon>
    </lineage>
</organism>
<evidence type="ECO:0000256" key="5">
    <source>
        <dbReference type="PROSITE-ProRule" id="PRU00108"/>
    </source>
</evidence>
<evidence type="ECO:0000256" key="1">
    <source>
        <dbReference type="ARBA" id="ARBA00004123"/>
    </source>
</evidence>
<feature type="compositionally biased region" description="Polar residues" evidence="7">
    <location>
        <begin position="386"/>
        <end position="395"/>
    </location>
</feature>
<evidence type="ECO:0000313" key="10">
    <source>
        <dbReference type="Proteomes" id="UP000267251"/>
    </source>
</evidence>
<dbReference type="CDD" id="cd00086">
    <property type="entry name" value="homeodomain"/>
    <property type="match status" value="1"/>
</dbReference>
<feature type="compositionally biased region" description="Pro residues" evidence="7">
    <location>
        <begin position="25"/>
        <end position="50"/>
    </location>
</feature>
<accession>A0A4V1IYH0</accession>
<dbReference type="SMART" id="SM00389">
    <property type="entry name" value="HOX"/>
    <property type="match status" value="1"/>
</dbReference>
<feature type="compositionally biased region" description="Polar residues" evidence="7">
    <location>
        <begin position="239"/>
        <end position="264"/>
    </location>
</feature>
<feature type="region of interest" description="Disordered" evidence="7">
    <location>
        <begin position="1"/>
        <end position="62"/>
    </location>
</feature>
<keyword evidence="3 5" id="KW-0371">Homeobox</keyword>
<dbReference type="PANTHER" id="PTHR24208:SF166">
    <property type="entry name" value="LIM HOMEOBOX TRANSCRIPTION FACTOR 1 ALPHA, ISOFORM B"/>
    <property type="match status" value="1"/>
</dbReference>
<dbReference type="OrthoDB" id="6159439at2759"/>
<dbReference type="InterPro" id="IPR009057">
    <property type="entry name" value="Homeodomain-like_sf"/>
</dbReference>